<accession>A0ABN3WL42</accession>
<reference evidence="1 2" key="1">
    <citation type="journal article" date="2019" name="Int. J. Syst. Evol. Microbiol.">
        <title>The Global Catalogue of Microorganisms (GCM) 10K type strain sequencing project: providing services to taxonomists for standard genome sequencing and annotation.</title>
        <authorList>
            <consortium name="The Broad Institute Genomics Platform"/>
            <consortium name="The Broad Institute Genome Sequencing Center for Infectious Disease"/>
            <person name="Wu L."/>
            <person name="Ma J."/>
        </authorList>
    </citation>
    <scope>NUCLEOTIDE SEQUENCE [LARGE SCALE GENOMIC DNA]</scope>
    <source>
        <strain evidence="1 2">JCM 9650</strain>
    </source>
</reference>
<comment type="caution">
    <text evidence="1">The sequence shown here is derived from an EMBL/GenBank/DDBJ whole genome shotgun (WGS) entry which is preliminary data.</text>
</comment>
<name>A0ABN3WL42_9ACTN</name>
<proteinExistence type="predicted"/>
<evidence type="ECO:0000313" key="2">
    <source>
        <dbReference type="Proteomes" id="UP001501423"/>
    </source>
</evidence>
<gene>
    <name evidence="1" type="ORF">GCM10010478_17060</name>
</gene>
<evidence type="ECO:0000313" key="1">
    <source>
        <dbReference type="EMBL" id="GAA2917811.1"/>
    </source>
</evidence>
<sequence length="160" mass="18127">MKIGLLLHELHRDENDLAHALLRVSERHKVDHEIHHVARDLARWSQGHVRTLADLGERFGTRLDPDPVDETRTAERLRDKAGELVGRKPQAALLLLRDLREIYVKAAGLSVDWEMLAQAAQGLKDAELLATVQSCHPDTLRQMRWANAKLKDSSTQILVS</sequence>
<protein>
    <recommendedName>
        <fullName evidence="3">DUF892 family protein</fullName>
    </recommendedName>
</protein>
<dbReference type="Proteomes" id="UP001501423">
    <property type="component" value="Unassembled WGS sequence"/>
</dbReference>
<organism evidence="1 2">
    <name type="scientific">Streptomyces erythrogriseus</name>
    <dbReference type="NCBI Taxonomy" id="284027"/>
    <lineage>
        <taxon>Bacteria</taxon>
        <taxon>Bacillati</taxon>
        <taxon>Actinomycetota</taxon>
        <taxon>Actinomycetes</taxon>
        <taxon>Kitasatosporales</taxon>
        <taxon>Streptomycetaceae</taxon>
        <taxon>Streptomyces</taxon>
        <taxon>Streptomyces griseoincarnatus group</taxon>
    </lineage>
</organism>
<dbReference type="EMBL" id="BAAAVA010000013">
    <property type="protein sequence ID" value="GAA2917811.1"/>
    <property type="molecule type" value="Genomic_DNA"/>
</dbReference>
<dbReference type="RefSeq" id="WP_086699200.1">
    <property type="nucleotide sequence ID" value="NZ_BAAAVA010000013.1"/>
</dbReference>
<keyword evidence="2" id="KW-1185">Reference proteome</keyword>
<evidence type="ECO:0008006" key="3">
    <source>
        <dbReference type="Google" id="ProtNLM"/>
    </source>
</evidence>